<organism evidence="1 2">
    <name type="scientific">Phreatobacter oligotrophus</name>
    <dbReference type="NCBI Taxonomy" id="1122261"/>
    <lineage>
        <taxon>Bacteria</taxon>
        <taxon>Pseudomonadati</taxon>
        <taxon>Pseudomonadota</taxon>
        <taxon>Alphaproteobacteria</taxon>
        <taxon>Hyphomicrobiales</taxon>
        <taxon>Phreatobacteraceae</taxon>
        <taxon>Phreatobacter</taxon>
    </lineage>
</organism>
<dbReference type="Proteomes" id="UP000241808">
    <property type="component" value="Unassembled WGS sequence"/>
</dbReference>
<sequence>MSLMLVAAQSDPPIVAAPPLAPEPDAHQERHSELLSRLGIHSWSIDLKTEAVRWERVSPTGAALVVRATLSDLLRQANDADSATFRGHLKEAIDLGHSGPVRFRFDDLDQSGLEIESVCVLRRIHGHPVVIGLYRSCDREARQAGMVQALRSSLDTLVAESTSCMLVLARDGTILNCNPPFLKFLNIRERKLIIRQNAVELFSRVSDRMEGILRGVLLSHETIGGHAVATFHAGQVRDVRWKAYDLAFQRAEAATRIFAFDLHRVDSDDLVG</sequence>
<dbReference type="EMBL" id="PZZL01000001">
    <property type="protein sequence ID" value="PTM62049.1"/>
    <property type="molecule type" value="Genomic_DNA"/>
</dbReference>
<protein>
    <recommendedName>
        <fullName evidence="3">PAS domain-containing protein</fullName>
    </recommendedName>
</protein>
<keyword evidence="2" id="KW-1185">Reference proteome</keyword>
<dbReference type="SUPFAM" id="SSF55785">
    <property type="entry name" value="PYP-like sensor domain (PAS domain)"/>
    <property type="match status" value="1"/>
</dbReference>
<evidence type="ECO:0008006" key="3">
    <source>
        <dbReference type="Google" id="ProtNLM"/>
    </source>
</evidence>
<dbReference type="OrthoDB" id="8478485at2"/>
<accession>A0A2T4ZJ86</accession>
<dbReference type="RefSeq" id="WP_108174470.1">
    <property type="nucleotide sequence ID" value="NZ_PZZL01000001.1"/>
</dbReference>
<evidence type="ECO:0000313" key="1">
    <source>
        <dbReference type="EMBL" id="PTM62049.1"/>
    </source>
</evidence>
<proteinExistence type="predicted"/>
<comment type="caution">
    <text evidence="1">The sequence shown here is derived from an EMBL/GenBank/DDBJ whole genome shotgun (WGS) entry which is preliminary data.</text>
</comment>
<dbReference type="Gene3D" id="3.30.450.20">
    <property type="entry name" value="PAS domain"/>
    <property type="match status" value="1"/>
</dbReference>
<dbReference type="InterPro" id="IPR035965">
    <property type="entry name" value="PAS-like_dom_sf"/>
</dbReference>
<reference evidence="1 2" key="1">
    <citation type="submission" date="2018-04" db="EMBL/GenBank/DDBJ databases">
        <title>Genomic Encyclopedia of Archaeal and Bacterial Type Strains, Phase II (KMG-II): from individual species to whole genera.</title>
        <authorList>
            <person name="Goeker M."/>
        </authorList>
    </citation>
    <scope>NUCLEOTIDE SEQUENCE [LARGE SCALE GENOMIC DNA]</scope>
    <source>
        <strain evidence="1 2">DSM 25521</strain>
    </source>
</reference>
<evidence type="ECO:0000313" key="2">
    <source>
        <dbReference type="Proteomes" id="UP000241808"/>
    </source>
</evidence>
<dbReference type="AlphaFoldDB" id="A0A2T4ZJ86"/>
<name>A0A2T4ZJ86_9HYPH</name>
<gene>
    <name evidence="1" type="ORF">C8P69_101726</name>
</gene>